<evidence type="ECO:0000313" key="14">
    <source>
        <dbReference type="Proteomes" id="UP000694548"/>
    </source>
</evidence>
<dbReference type="Pfam" id="PF13855">
    <property type="entry name" value="LRR_8"/>
    <property type="match status" value="1"/>
</dbReference>
<protein>
    <recommendedName>
        <fullName evidence="11">Leucine-rich glioma-inactivated protein 1</fullName>
    </recommendedName>
</protein>
<dbReference type="GO" id="GO:0042552">
    <property type="term" value="P:myelination"/>
    <property type="evidence" value="ECO:0007669"/>
    <property type="project" value="Ensembl"/>
</dbReference>
<accession>A0A8C6KKM0</accession>
<evidence type="ECO:0000256" key="11">
    <source>
        <dbReference type="ARBA" id="ARBA00040825"/>
    </source>
</evidence>
<dbReference type="Pfam" id="PF03736">
    <property type="entry name" value="EPTP"/>
    <property type="match status" value="7"/>
</dbReference>
<feature type="domain" description="LRRCT" evidence="12">
    <location>
        <begin position="248"/>
        <end position="297"/>
    </location>
</feature>
<evidence type="ECO:0000313" key="13">
    <source>
        <dbReference type="Ensembl" id="ENSNFUP00015007128.1"/>
    </source>
</evidence>
<keyword evidence="7" id="KW-0677">Repeat</keyword>
<dbReference type="InterPro" id="IPR005492">
    <property type="entry name" value="EPTP"/>
</dbReference>
<evidence type="ECO:0000259" key="12">
    <source>
        <dbReference type="SMART" id="SM00082"/>
    </source>
</evidence>
<dbReference type="InterPro" id="IPR001611">
    <property type="entry name" value="Leu-rich_rpt"/>
</dbReference>
<dbReference type="GO" id="GO:0007626">
    <property type="term" value="P:locomotory behavior"/>
    <property type="evidence" value="ECO:0007669"/>
    <property type="project" value="Ensembl"/>
</dbReference>
<keyword evidence="9" id="KW-0325">Glycoprotein</keyword>
<dbReference type="PROSITE" id="PS50912">
    <property type="entry name" value="EAR"/>
    <property type="match status" value="7"/>
</dbReference>
<evidence type="ECO:0000256" key="7">
    <source>
        <dbReference type="ARBA" id="ARBA00022737"/>
    </source>
</evidence>
<comment type="subcellular location">
    <subcellularLocation>
        <location evidence="1">Cytoplasm</location>
    </subcellularLocation>
    <subcellularLocation>
        <location evidence="2">Secreted</location>
    </subcellularLocation>
    <subcellularLocation>
        <location evidence="10">Synapse</location>
    </subcellularLocation>
</comment>
<evidence type="ECO:0000256" key="8">
    <source>
        <dbReference type="ARBA" id="ARBA00023018"/>
    </source>
</evidence>
<dbReference type="GO" id="GO:0045202">
    <property type="term" value="C:synapse"/>
    <property type="evidence" value="ECO:0007669"/>
    <property type="project" value="UniProtKB-SubCell"/>
</dbReference>
<reference evidence="13" key="1">
    <citation type="submission" date="2014-08" db="EMBL/GenBank/DDBJ databases">
        <authorList>
            <person name="Senf B."/>
            <person name="Petzold A."/>
            <person name="Downie B.R."/>
            <person name="Koch P."/>
            <person name="Platzer M."/>
        </authorList>
    </citation>
    <scope>NUCLEOTIDE SEQUENCE [LARGE SCALE GENOMIC DNA]</scope>
    <source>
        <strain evidence="13">GRZ</strain>
    </source>
</reference>
<evidence type="ECO:0000256" key="2">
    <source>
        <dbReference type="ARBA" id="ARBA00004613"/>
    </source>
</evidence>
<dbReference type="InterPro" id="IPR000483">
    <property type="entry name" value="Cys-rich_flank_reg_C"/>
</dbReference>
<evidence type="ECO:0000256" key="6">
    <source>
        <dbReference type="ARBA" id="ARBA00022729"/>
    </source>
</evidence>
<dbReference type="PROSITE" id="PS51450">
    <property type="entry name" value="LRR"/>
    <property type="match status" value="1"/>
</dbReference>
<dbReference type="Proteomes" id="UP000694548">
    <property type="component" value="Chromosome sgr03"/>
</dbReference>
<dbReference type="InterPro" id="IPR032675">
    <property type="entry name" value="LRR_dom_sf"/>
</dbReference>
<gene>
    <name evidence="13" type="primary">LOC107375723</name>
</gene>
<keyword evidence="4" id="KW-0964">Secreted</keyword>
<dbReference type="InterPro" id="IPR009039">
    <property type="entry name" value="EAR"/>
</dbReference>
<reference evidence="13" key="3">
    <citation type="submission" date="2025-09" db="UniProtKB">
        <authorList>
            <consortium name="Ensembl"/>
        </authorList>
    </citation>
    <scope>IDENTIFICATION</scope>
</reference>
<dbReference type="InterPro" id="IPR051295">
    <property type="entry name" value="LGI_related"/>
</dbReference>
<name>A0A8C6KKM0_NOTFU</name>
<reference evidence="13" key="2">
    <citation type="submission" date="2025-08" db="UniProtKB">
        <authorList>
            <consortium name="Ensembl"/>
        </authorList>
    </citation>
    <scope>IDENTIFICATION</scope>
</reference>
<dbReference type="PANTHER" id="PTHR24367">
    <property type="entry name" value="LEUCINE-RICH REPEAT-CONTAINING PROTEIN"/>
    <property type="match status" value="1"/>
</dbReference>
<evidence type="ECO:0000256" key="9">
    <source>
        <dbReference type="ARBA" id="ARBA00023180"/>
    </source>
</evidence>
<dbReference type="SMART" id="SM00082">
    <property type="entry name" value="LRRCT"/>
    <property type="match status" value="1"/>
</dbReference>
<keyword evidence="5" id="KW-0433">Leucine-rich repeat</keyword>
<keyword evidence="6" id="KW-0732">Signal</keyword>
<evidence type="ECO:0000256" key="10">
    <source>
        <dbReference type="ARBA" id="ARBA00034103"/>
    </source>
</evidence>
<dbReference type="InterPro" id="IPR003591">
    <property type="entry name" value="Leu-rich_rpt_typical-subtyp"/>
</dbReference>
<dbReference type="GO" id="GO:0005615">
    <property type="term" value="C:extracellular space"/>
    <property type="evidence" value="ECO:0007669"/>
    <property type="project" value="TreeGrafter"/>
</dbReference>
<dbReference type="Ensembl" id="ENSNFUT00015007499.1">
    <property type="protein sequence ID" value="ENSNFUP00015007128.1"/>
    <property type="gene ID" value="ENSNFUG00015003477.1"/>
</dbReference>
<proteinExistence type="predicted"/>
<evidence type="ECO:0000256" key="5">
    <source>
        <dbReference type="ARBA" id="ARBA00022614"/>
    </source>
</evidence>
<dbReference type="GO" id="GO:0007420">
    <property type="term" value="P:brain development"/>
    <property type="evidence" value="ECO:0007669"/>
    <property type="project" value="Ensembl"/>
</dbReference>
<dbReference type="AlphaFoldDB" id="A0A8C6KKM0"/>
<dbReference type="GeneTree" id="ENSGT00940000164645"/>
<dbReference type="SMART" id="SM00369">
    <property type="entry name" value="LRR_TYP"/>
    <property type="match status" value="2"/>
</dbReference>
<keyword evidence="3" id="KW-0963">Cytoplasm</keyword>
<sequence length="658" mass="75070">MCTAVRRAAVCRDEKYMQNSPKVAPARLPPGGVCSTFSGQQESQAAALSPVLYMYQRQRAVRECRLDPSQLPSRCHLSVSLIYFLQPNPSFFVRRCINALLLVRCFPSPAAASCTQSKEQPALTVRMTQVCCKAEQCFILPFLYSLRSFVKSEFTEIAKESFIHTPALHLLLFTANDLESINEDAFLGLPHLEYLFIEHNQIRSISPHAFRGLKTLVHLSLAYNNLETLPRDLFKGLEALTKVDLRGNHFTCDCKLKWLVEWIYSTNATVDQIYCKGPASQLDKDINDLAPQSFDCITTGGVAGALGSFISFSEACPGILTRLCLFCFLPTEFALYQFLKFESISVEAFSFGNDQFVVFAQPFIGKCSFLEWDHVEMVFRNFDDIDSTSTVACKPLVIDKQLFIIVAQLFGGSHIYKRDISANKFIKLQGIDVLRIRKPNDVETFRIEGETFFVIADSSKAGSTTIYKWNGNGFYSHQSLHPWYRDTDVEYLEISSKPHLILSSSTQRPVIYQWNKSTKQFDRRTDIPEMEDVYAVKHFYVKSDLYICLTLFIGDSKVMHWDGALFRELQTMPSRGSMVFQPFNVGSWQYAILGSDYSFTQVYRWDAKKGEFVRFQELNIQAPRAFFPVSIDNRQFLLASSFKGKTQIYEHLVIDLSN</sequence>
<organism evidence="13 14">
    <name type="scientific">Nothobranchius furzeri</name>
    <name type="common">Turquoise killifish</name>
    <dbReference type="NCBI Taxonomy" id="105023"/>
    <lineage>
        <taxon>Eukaryota</taxon>
        <taxon>Metazoa</taxon>
        <taxon>Chordata</taxon>
        <taxon>Craniata</taxon>
        <taxon>Vertebrata</taxon>
        <taxon>Euteleostomi</taxon>
        <taxon>Actinopterygii</taxon>
        <taxon>Neopterygii</taxon>
        <taxon>Teleostei</taxon>
        <taxon>Neoteleostei</taxon>
        <taxon>Acanthomorphata</taxon>
        <taxon>Ovalentaria</taxon>
        <taxon>Atherinomorphae</taxon>
        <taxon>Cyprinodontiformes</taxon>
        <taxon>Nothobranchiidae</taxon>
        <taxon>Nothobranchius</taxon>
    </lineage>
</organism>
<dbReference type="GO" id="GO:0005737">
    <property type="term" value="C:cytoplasm"/>
    <property type="evidence" value="ECO:0007669"/>
    <property type="project" value="UniProtKB-SubCell"/>
</dbReference>
<evidence type="ECO:0000256" key="3">
    <source>
        <dbReference type="ARBA" id="ARBA00022490"/>
    </source>
</evidence>
<evidence type="ECO:0000256" key="4">
    <source>
        <dbReference type="ARBA" id="ARBA00022525"/>
    </source>
</evidence>
<dbReference type="Gene3D" id="3.80.10.10">
    <property type="entry name" value="Ribonuclease Inhibitor"/>
    <property type="match status" value="1"/>
</dbReference>
<evidence type="ECO:0000256" key="1">
    <source>
        <dbReference type="ARBA" id="ARBA00004496"/>
    </source>
</evidence>
<keyword evidence="8" id="KW-0770">Synapse</keyword>
<dbReference type="SUPFAM" id="SSF52058">
    <property type="entry name" value="L domain-like"/>
    <property type="match status" value="1"/>
</dbReference>
<keyword evidence="14" id="KW-1185">Reference proteome</keyword>
<dbReference type="SUPFAM" id="SSF101908">
    <property type="entry name" value="Putative isomerase YbhE"/>
    <property type="match status" value="1"/>
</dbReference>
<dbReference type="PANTHER" id="PTHR24367:SF17">
    <property type="entry name" value="LEUCINE-RICH GLIOMA-INACTIVATED PROTEIN 1"/>
    <property type="match status" value="1"/>
</dbReference>